<accession>A0A841ZPZ8</accession>
<dbReference type="Proteomes" id="UP000559885">
    <property type="component" value="Unassembled WGS sequence"/>
</dbReference>
<reference evidence="1 2" key="1">
    <citation type="submission" date="2020-03" db="EMBL/GenBank/DDBJ databases">
        <title>Soil Listeria distribution.</title>
        <authorList>
            <person name="Liao J."/>
            <person name="Wiedmann M."/>
        </authorList>
    </citation>
    <scope>NUCLEOTIDE SEQUENCE [LARGE SCALE GENOMIC DNA]</scope>
    <source>
        <strain evidence="1 2">FSL L7-1507</strain>
    </source>
</reference>
<comment type="caution">
    <text evidence="1">The sequence shown here is derived from an EMBL/GenBank/DDBJ whole genome shotgun (WGS) entry which is preliminary data.</text>
</comment>
<dbReference type="AlphaFoldDB" id="A0A841ZPZ8"/>
<evidence type="ECO:0000313" key="1">
    <source>
        <dbReference type="EMBL" id="MBC1521404.1"/>
    </source>
</evidence>
<dbReference type="RefSeq" id="WP_185373298.1">
    <property type="nucleotide sequence ID" value="NZ_JAARRM010000002.1"/>
</dbReference>
<sequence>MTYKSYKNQVVQIIRTRAVKTATGLGSELRQAALPVTPILTGDLRRSSASKIVEQKSGVVSRVSSTVSYARKQYFTNARLPRWYETAIAYDKSRLDVIFFRGMRL</sequence>
<gene>
    <name evidence="1" type="ORF">HB912_07070</name>
</gene>
<protein>
    <submittedName>
        <fullName evidence="1">HK97 gp10 family phage protein</fullName>
    </submittedName>
</protein>
<evidence type="ECO:0000313" key="2">
    <source>
        <dbReference type="Proteomes" id="UP000559885"/>
    </source>
</evidence>
<dbReference type="EMBL" id="JAARRM010000002">
    <property type="protein sequence ID" value="MBC1521404.1"/>
    <property type="molecule type" value="Genomic_DNA"/>
</dbReference>
<proteinExistence type="predicted"/>
<name>A0A841ZPZ8_9LIST</name>
<organism evidence="1 2">
    <name type="scientific">Listeria aquatica</name>
    <dbReference type="NCBI Taxonomy" id="1494960"/>
    <lineage>
        <taxon>Bacteria</taxon>
        <taxon>Bacillati</taxon>
        <taxon>Bacillota</taxon>
        <taxon>Bacilli</taxon>
        <taxon>Bacillales</taxon>
        <taxon>Listeriaceae</taxon>
        <taxon>Listeria</taxon>
    </lineage>
</organism>